<evidence type="ECO:0000259" key="3">
    <source>
        <dbReference type="Pfam" id="PF01030"/>
    </source>
</evidence>
<feature type="compositionally biased region" description="Basic and acidic residues" evidence="1">
    <location>
        <begin position="39"/>
        <end position="54"/>
    </location>
</feature>
<keyword evidence="5" id="KW-1185">Reference proteome</keyword>
<protein>
    <submittedName>
        <fullName evidence="4">Insulin receptor</fullName>
    </submittedName>
</protein>
<gene>
    <name evidence="4" type="ORF">RF55_2256</name>
</gene>
<dbReference type="SUPFAM" id="SSF52058">
    <property type="entry name" value="L domain-like"/>
    <property type="match status" value="1"/>
</dbReference>
<feature type="chain" id="PRO_5005290552" evidence="2">
    <location>
        <begin position="24"/>
        <end position="231"/>
    </location>
</feature>
<feature type="signal peptide" evidence="2">
    <location>
        <begin position="1"/>
        <end position="23"/>
    </location>
</feature>
<dbReference type="STRING" id="67767.A0A0J7L3F7"/>
<dbReference type="OrthoDB" id="7610038at2759"/>
<comment type="caution">
    <text evidence="4">The sequence shown here is derived from an EMBL/GenBank/DDBJ whole genome shotgun (WGS) entry which is preliminary data.</text>
</comment>
<accession>A0A0J7L3F7</accession>
<dbReference type="Proteomes" id="UP000036403">
    <property type="component" value="Unassembled WGS sequence"/>
</dbReference>
<dbReference type="InterPro" id="IPR000494">
    <property type="entry name" value="Rcpt_L-dom"/>
</dbReference>
<reference evidence="4 5" key="1">
    <citation type="submission" date="2015-04" db="EMBL/GenBank/DDBJ databases">
        <title>Lasius niger genome sequencing.</title>
        <authorList>
            <person name="Konorov E.A."/>
            <person name="Nikitin M.A."/>
            <person name="Kirill M.V."/>
            <person name="Chang P."/>
        </authorList>
    </citation>
    <scope>NUCLEOTIDE SEQUENCE [LARGE SCALE GENOMIC DNA]</scope>
    <source>
        <tissue evidence="4">Whole</tissue>
    </source>
</reference>
<proteinExistence type="predicted"/>
<keyword evidence="4" id="KW-0675">Receptor</keyword>
<evidence type="ECO:0000313" key="5">
    <source>
        <dbReference type="Proteomes" id="UP000036403"/>
    </source>
</evidence>
<feature type="region of interest" description="Disordered" evidence="1">
    <location>
        <begin position="93"/>
        <end position="121"/>
    </location>
</feature>
<feature type="non-terminal residue" evidence="4">
    <location>
        <position position="1"/>
    </location>
</feature>
<dbReference type="Gene3D" id="3.80.20.20">
    <property type="entry name" value="Receptor L-domain"/>
    <property type="match status" value="1"/>
</dbReference>
<feature type="non-terminal residue" evidence="4">
    <location>
        <position position="231"/>
    </location>
</feature>
<keyword evidence="2" id="KW-0732">Signal</keyword>
<feature type="region of interest" description="Disordered" evidence="1">
    <location>
        <begin position="31"/>
        <end position="72"/>
    </location>
</feature>
<dbReference type="AlphaFoldDB" id="A0A0J7L3F7"/>
<feature type="domain" description="Receptor L-domain" evidence="3">
    <location>
        <begin position="153"/>
        <end position="231"/>
    </location>
</feature>
<evidence type="ECO:0000256" key="1">
    <source>
        <dbReference type="SAM" id="MobiDB-lite"/>
    </source>
</evidence>
<organism evidence="4 5">
    <name type="scientific">Lasius niger</name>
    <name type="common">Black garden ant</name>
    <dbReference type="NCBI Taxonomy" id="67767"/>
    <lineage>
        <taxon>Eukaryota</taxon>
        <taxon>Metazoa</taxon>
        <taxon>Ecdysozoa</taxon>
        <taxon>Arthropoda</taxon>
        <taxon>Hexapoda</taxon>
        <taxon>Insecta</taxon>
        <taxon>Pterygota</taxon>
        <taxon>Neoptera</taxon>
        <taxon>Endopterygota</taxon>
        <taxon>Hymenoptera</taxon>
        <taxon>Apocrita</taxon>
        <taxon>Aculeata</taxon>
        <taxon>Formicoidea</taxon>
        <taxon>Formicidae</taxon>
        <taxon>Formicinae</taxon>
        <taxon>Lasius</taxon>
        <taxon>Lasius</taxon>
    </lineage>
</organism>
<sequence>MRTRKSLLPIVLLCVTVVSLALCQERRWSKATAKHRDKSAKGKYDPDYADRTREEDSEEQLDYDRSSANGNNPGFLAAYRNNRAIDNSRSTDVEFKNNQQSSQSSNLPKSHTKSSEEVGREKGRRYKNVTIADGICQSIDIRNKVDFFKILSDCRVIEGFLQIVLIENNTEADFENVSFPELREITGYFLLYRVDGLKSLSKLFPNLEVIRGDILLTDYAFMIYEMKNLQE</sequence>
<dbReference type="Pfam" id="PF01030">
    <property type="entry name" value="Recep_L_domain"/>
    <property type="match status" value="1"/>
</dbReference>
<dbReference type="InterPro" id="IPR036941">
    <property type="entry name" value="Rcpt_L-dom_sf"/>
</dbReference>
<dbReference type="PaxDb" id="67767-A0A0J7L3F7"/>
<evidence type="ECO:0000313" key="4">
    <source>
        <dbReference type="EMBL" id="KMQ97407.1"/>
    </source>
</evidence>
<evidence type="ECO:0000256" key="2">
    <source>
        <dbReference type="SAM" id="SignalP"/>
    </source>
</evidence>
<name>A0A0J7L3F7_LASNI</name>
<feature type="compositionally biased region" description="Low complexity" evidence="1">
    <location>
        <begin position="97"/>
        <end position="106"/>
    </location>
</feature>
<dbReference type="EMBL" id="LBMM01000827">
    <property type="protein sequence ID" value="KMQ97407.1"/>
    <property type="molecule type" value="Genomic_DNA"/>
</dbReference>